<keyword evidence="15" id="KW-1185">Reference proteome</keyword>
<accession>A0ABD1AVD8</accession>
<proteinExistence type="predicted"/>
<feature type="domain" description="Malectin-like" evidence="13">
    <location>
        <begin position="16"/>
        <end position="165"/>
    </location>
</feature>
<dbReference type="GO" id="GO:0005524">
    <property type="term" value="F:ATP binding"/>
    <property type="evidence" value="ECO:0007669"/>
    <property type="project" value="UniProtKB-KW"/>
</dbReference>
<evidence type="ECO:0000256" key="10">
    <source>
        <dbReference type="ARBA" id="ARBA00023136"/>
    </source>
</evidence>
<keyword evidence="3" id="KW-0808">Transferase</keyword>
<dbReference type="GO" id="GO:0016020">
    <property type="term" value="C:membrane"/>
    <property type="evidence" value="ECO:0007669"/>
    <property type="project" value="UniProtKB-SubCell"/>
</dbReference>
<evidence type="ECO:0000256" key="9">
    <source>
        <dbReference type="ARBA" id="ARBA00022989"/>
    </source>
</evidence>
<comment type="caution">
    <text evidence="14">The sequence shown here is derived from an EMBL/GenBank/DDBJ whole genome shotgun (WGS) entry which is preliminary data.</text>
</comment>
<evidence type="ECO:0000313" key="14">
    <source>
        <dbReference type="EMBL" id="KAL1202786.1"/>
    </source>
</evidence>
<keyword evidence="10 12" id="KW-0472">Membrane</keyword>
<evidence type="ECO:0000256" key="11">
    <source>
        <dbReference type="ARBA" id="ARBA00023180"/>
    </source>
</evidence>
<keyword evidence="6" id="KW-0547">Nucleotide-binding</keyword>
<protein>
    <submittedName>
        <fullName evidence="14">Receptor-like protein kinase</fullName>
    </submittedName>
</protein>
<dbReference type="FunFam" id="2.60.120.430:FF:000007">
    <property type="entry name" value="FERONIA receptor-like kinase"/>
    <property type="match status" value="1"/>
</dbReference>
<evidence type="ECO:0000256" key="3">
    <source>
        <dbReference type="ARBA" id="ARBA00022679"/>
    </source>
</evidence>
<evidence type="ECO:0000256" key="5">
    <source>
        <dbReference type="ARBA" id="ARBA00022729"/>
    </source>
</evidence>
<keyword evidence="8" id="KW-0067">ATP-binding</keyword>
<evidence type="ECO:0000256" key="12">
    <source>
        <dbReference type="SAM" id="Phobius"/>
    </source>
</evidence>
<name>A0ABD1AVD8_CARAN</name>
<evidence type="ECO:0000256" key="7">
    <source>
        <dbReference type="ARBA" id="ARBA00022777"/>
    </source>
</evidence>
<keyword evidence="2" id="KW-0723">Serine/threonine-protein kinase</keyword>
<evidence type="ECO:0000256" key="6">
    <source>
        <dbReference type="ARBA" id="ARBA00022741"/>
    </source>
</evidence>
<keyword evidence="7" id="KW-0418">Kinase</keyword>
<evidence type="ECO:0000313" key="15">
    <source>
        <dbReference type="Proteomes" id="UP001558713"/>
    </source>
</evidence>
<gene>
    <name evidence="14" type="ORF">V5N11_003623</name>
</gene>
<sequence length="292" mass="32663">MFRRWLPDDEFLLSENSGVERNAQDVKINYTEKTPAYVAPEDVYTTSCSMGNNAELNLNSNLTWLFTVDAGFNYLVRLHFCETLPEPEVTKPGQRIFSIFIGNLIASLSTDVIQLSGGSRIPVYLDFSINEGLQSGLRSDLRLDFRPYKEDNPKYYDAILNGVEILNLNDIGGSFAGRIPNPLISPAPLISQDLTPNRVTPSIGKGKLHVQVIILITVGSAIGLATFIVVLRFSMRQMKRKNREENGVVIFKVLLKQYTYAELKKITKSFSYTVGKGGFGTVYEGNLIDTEF</sequence>
<evidence type="ECO:0000256" key="4">
    <source>
        <dbReference type="ARBA" id="ARBA00022692"/>
    </source>
</evidence>
<dbReference type="Gene3D" id="3.30.200.20">
    <property type="entry name" value="Phosphorylase Kinase, domain 1"/>
    <property type="match status" value="1"/>
</dbReference>
<feature type="transmembrane region" description="Helical" evidence="12">
    <location>
        <begin position="208"/>
        <end position="233"/>
    </location>
</feature>
<dbReference type="InterPro" id="IPR045272">
    <property type="entry name" value="ANXUR1/2-like"/>
</dbReference>
<evidence type="ECO:0000256" key="2">
    <source>
        <dbReference type="ARBA" id="ARBA00022527"/>
    </source>
</evidence>
<dbReference type="Pfam" id="PF12819">
    <property type="entry name" value="Malectin_like"/>
    <property type="match status" value="1"/>
</dbReference>
<keyword evidence="5" id="KW-0732">Signal</keyword>
<dbReference type="EMBL" id="JBANAX010000569">
    <property type="protein sequence ID" value="KAL1202786.1"/>
    <property type="molecule type" value="Genomic_DNA"/>
</dbReference>
<evidence type="ECO:0000256" key="1">
    <source>
        <dbReference type="ARBA" id="ARBA00004479"/>
    </source>
</evidence>
<dbReference type="GO" id="GO:0004674">
    <property type="term" value="F:protein serine/threonine kinase activity"/>
    <property type="evidence" value="ECO:0007669"/>
    <property type="project" value="UniProtKB-KW"/>
</dbReference>
<dbReference type="PANTHER" id="PTHR34590:SF5">
    <property type="entry name" value="OS04G0586500 PROTEIN"/>
    <property type="match status" value="1"/>
</dbReference>
<dbReference type="AlphaFoldDB" id="A0ABD1AVD8"/>
<evidence type="ECO:0000259" key="13">
    <source>
        <dbReference type="Pfam" id="PF12819"/>
    </source>
</evidence>
<reference evidence="14 15" key="1">
    <citation type="submission" date="2024-04" db="EMBL/GenBank/DDBJ databases">
        <title>Genome assembly C_amara_ONT_v2.</title>
        <authorList>
            <person name="Yant L."/>
            <person name="Moore C."/>
            <person name="Slenker M."/>
        </authorList>
    </citation>
    <scope>NUCLEOTIDE SEQUENCE [LARGE SCALE GENOMIC DNA]</scope>
    <source>
        <tissue evidence="14">Leaf</tissue>
    </source>
</reference>
<dbReference type="PANTHER" id="PTHR34590">
    <property type="entry name" value="OS03G0124300 PROTEIN-RELATED"/>
    <property type="match status" value="1"/>
</dbReference>
<dbReference type="InterPro" id="IPR024788">
    <property type="entry name" value="Malectin-like_Carb-bd_dom"/>
</dbReference>
<evidence type="ECO:0000256" key="8">
    <source>
        <dbReference type="ARBA" id="ARBA00022840"/>
    </source>
</evidence>
<comment type="subcellular location">
    <subcellularLocation>
        <location evidence="1">Membrane</location>
        <topology evidence="1">Single-pass type I membrane protein</topology>
    </subcellularLocation>
</comment>
<organism evidence="14 15">
    <name type="scientific">Cardamine amara subsp. amara</name>
    <dbReference type="NCBI Taxonomy" id="228776"/>
    <lineage>
        <taxon>Eukaryota</taxon>
        <taxon>Viridiplantae</taxon>
        <taxon>Streptophyta</taxon>
        <taxon>Embryophyta</taxon>
        <taxon>Tracheophyta</taxon>
        <taxon>Spermatophyta</taxon>
        <taxon>Magnoliopsida</taxon>
        <taxon>eudicotyledons</taxon>
        <taxon>Gunneridae</taxon>
        <taxon>Pentapetalae</taxon>
        <taxon>rosids</taxon>
        <taxon>malvids</taxon>
        <taxon>Brassicales</taxon>
        <taxon>Brassicaceae</taxon>
        <taxon>Cardamineae</taxon>
        <taxon>Cardamine</taxon>
    </lineage>
</organism>
<dbReference type="Proteomes" id="UP001558713">
    <property type="component" value="Unassembled WGS sequence"/>
</dbReference>
<dbReference type="Gene3D" id="2.60.120.430">
    <property type="entry name" value="Galactose-binding lectin"/>
    <property type="match status" value="1"/>
</dbReference>
<keyword evidence="11" id="KW-0325">Glycoprotein</keyword>
<keyword evidence="4 12" id="KW-0812">Transmembrane</keyword>
<keyword evidence="9 12" id="KW-1133">Transmembrane helix</keyword>